<dbReference type="RefSeq" id="WP_330974824.1">
    <property type="nucleotide sequence ID" value="NZ_JAZGLY010000004.1"/>
</dbReference>
<dbReference type="NCBIfam" id="NF033205">
    <property type="entry name" value="IPExxxVDY"/>
    <property type="match status" value="1"/>
</dbReference>
<protein>
    <submittedName>
        <fullName evidence="1">IPExxxVDY family protein</fullName>
    </submittedName>
</protein>
<sequence length="147" mass="17710">MASVKLELDTQNIIDSFFDETKLLGIVTTVKDYRFCWNLNNMLGLNFRINHDIEIKLVRKKRTYFFSVYEYREPHSALCHYLYNNLYDGEYLLPEFKNLDFLWLMKNDTVTEDYLDQIKIMLRSIPGVQLVTELTNEKIKNKEYLIF</sequence>
<dbReference type="EMBL" id="JAZGLY010000004">
    <property type="protein sequence ID" value="MEE6187416.1"/>
    <property type="molecule type" value="Genomic_DNA"/>
</dbReference>
<reference evidence="1 2" key="1">
    <citation type="submission" date="2024-01" db="EMBL/GenBank/DDBJ databases">
        <title>Niabella digestum sp. nov., isolated from waste digestion system.</title>
        <authorList>
            <person name="Zhang L."/>
        </authorList>
    </citation>
    <scope>NUCLEOTIDE SEQUENCE [LARGE SCALE GENOMIC DNA]</scope>
    <source>
        <strain evidence="1 2">A18</strain>
    </source>
</reference>
<keyword evidence="2" id="KW-1185">Reference proteome</keyword>
<evidence type="ECO:0000313" key="1">
    <source>
        <dbReference type="EMBL" id="MEE6187416.1"/>
    </source>
</evidence>
<proteinExistence type="predicted"/>
<accession>A0ABU7RHL5</accession>
<dbReference type="Proteomes" id="UP001357452">
    <property type="component" value="Unassembled WGS sequence"/>
</dbReference>
<dbReference type="InterPro" id="IPR047690">
    <property type="entry name" value="IPExxxVDY_fam"/>
</dbReference>
<name>A0ABU7RHL5_9BACT</name>
<gene>
    <name evidence="1" type="ORF">V2H41_09035</name>
</gene>
<evidence type="ECO:0000313" key="2">
    <source>
        <dbReference type="Proteomes" id="UP001357452"/>
    </source>
</evidence>
<organism evidence="1 2">
    <name type="scientific">Niabella digestorum</name>
    <dbReference type="NCBI Taxonomy" id="3117701"/>
    <lineage>
        <taxon>Bacteria</taxon>
        <taxon>Pseudomonadati</taxon>
        <taxon>Bacteroidota</taxon>
        <taxon>Chitinophagia</taxon>
        <taxon>Chitinophagales</taxon>
        <taxon>Chitinophagaceae</taxon>
        <taxon>Niabella</taxon>
    </lineage>
</organism>
<comment type="caution">
    <text evidence="1">The sequence shown here is derived from an EMBL/GenBank/DDBJ whole genome shotgun (WGS) entry which is preliminary data.</text>
</comment>